<dbReference type="GeneID" id="302998558"/>
<sequence length="147" mass="16523">MLVETKTKGCVEISNDRLISIPSGLFGFEEYTDFALVDSEYEPLMWLQSLQEKNLAFLLIDPFLITDDYEAEIDDNELLKIGIKDPADVMVLTIVTVPDDGSAVTANFQGPLIINKKNHQCMQAILDGSKYTTKHNILEALKRKEAK</sequence>
<keyword evidence="1 4" id="KW-0963">Cytoplasm</keyword>
<reference evidence="6" key="2">
    <citation type="submission" date="2011-04" db="EMBL/GenBank/DDBJ databases">
        <title>The complete genome of chromosome of Treponema succinifaciens DSM 2489.</title>
        <authorList>
            <person name="Lucas S."/>
            <person name="Copeland A."/>
            <person name="Lapidus A."/>
            <person name="Bruce D."/>
            <person name="Goodwin L."/>
            <person name="Pitluck S."/>
            <person name="Peters L."/>
            <person name="Kyrpides N."/>
            <person name="Mavromatis K."/>
            <person name="Ivanova N."/>
            <person name="Ovchinnikova G."/>
            <person name="Teshima H."/>
            <person name="Detter J.C."/>
            <person name="Tapia R."/>
            <person name="Han C."/>
            <person name="Land M."/>
            <person name="Hauser L."/>
            <person name="Markowitz V."/>
            <person name="Cheng J.-F."/>
            <person name="Hugenholtz P."/>
            <person name="Woyke T."/>
            <person name="Wu D."/>
            <person name="Gronow S."/>
            <person name="Wellnitz S."/>
            <person name="Brambilla E."/>
            <person name="Klenk H.-P."/>
            <person name="Eisen J.A."/>
        </authorList>
    </citation>
    <scope>NUCLEOTIDE SEQUENCE [LARGE SCALE GENOMIC DNA]</scope>
    <source>
        <strain evidence="6">ATCC 33096 / DSM 2489 / 6091</strain>
    </source>
</reference>
<comment type="subunit">
    <text evidence="4">Interacts with translational regulator CsrA and flagellin(s).</text>
</comment>
<dbReference type="EMBL" id="CP002631">
    <property type="protein sequence ID" value="AEB14302.1"/>
    <property type="molecule type" value="Genomic_DNA"/>
</dbReference>
<dbReference type="PANTHER" id="PTHR39190">
    <property type="entry name" value="FLAGELLAR ASSEMBLY FACTOR FLIW"/>
    <property type="match status" value="1"/>
</dbReference>
<keyword evidence="4" id="KW-0143">Chaperone</keyword>
<evidence type="ECO:0000256" key="1">
    <source>
        <dbReference type="ARBA" id="ARBA00022490"/>
    </source>
</evidence>
<evidence type="ECO:0000313" key="6">
    <source>
        <dbReference type="Proteomes" id="UP000006852"/>
    </source>
</evidence>
<evidence type="ECO:0000256" key="4">
    <source>
        <dbReference type="HAMAP-Rule" id="MF_01185"/>
    </source>
</evidence>
<keyword evidence="5" id="KW-0969">Cilium</keyword>
<evidence type="ECO:0000313" key="5">
    <source>
        <dbReference type="EMBL" id="AEB14302.1"/>
    </source>
</evidence>
<dbReference type="STRING" id="869209.Tresu_1396"/>
<dbReference type="SUPFAM" id="SSF141457">
    <property type="entry name" value="BH3618-like"/>
    <property type="match status" value="1"/>
</dbReference>
<dbReference type="KEGG" id="tsu:Tresu_1396"/>
<keyword evidence="6" id="KW-1185">Reference proteome</keyword>
<accession>F2NSR4</accession>
<gene>
    <name evidence="4" type="primary">fliW</name>
    <name evidence="5" type="ordered locus">Tresu_1396</name>
</gene>
<comment type="similarity">
    <text evidence="4">Belongs to the FliW family.</text>
</comment>
<evidence type="ECO:0000256" key="3">
    <source>
        <dbReference type="ARBA" id="ARBA00022845"/>
    </source>
</evidence>
<dbReference type="GO" id="GO:0006417">
    <property type="term" value="P:regulation of translation"/>
    <property type="evidence" value="ECO:0007669"/>
    <property type="project" value="UniProtKB-KW"/>
</dbReference>
<dbReference type="GO" id="GO:0044780">
    <property type="term" value="P:bacterial-type flagellum assembly"/>
    <property type="evidence" value="ECO:0007669"/>
    <property type="project" value="UniProtKB-UniRule"/>
</dbReference>
<protein>
    <recommendedName>
        <fullName evidence="4">Flagellar assembly factor FliW</fullName>
    </recommendedName>
</protein>
<evidence type="ECO:0000256" key="2">
    <source>
        <dbReference type="ARBA" id="ARBA00022795"/>
    </source>
</evidence>
<keyword evidence="2 4" id="KW-1005">Bacterial flagellum biogenesis</keyword>
<dbReference type="Proteomes" id="UP000006852">
    <property type="component" value="Chromosome"/>
</dbReference>
<name>F2NSR4_TRES6</name>
<dbReference type="Gene3D" id="2.30.290.10">
    <property type="entry name" value="BH3618-like"/>
    <property type="match status" value="1"/>
</dbReference>
<dbReference type="InterPro" id="IPR003775">
    <property type="entry name" value="Flagellar_assembly_factor_FliW"/>
</dbReference>
<dbReference type="GO" id="GO:0005737">
    <property type="term" value="C:cytoplasm"/>
    <property type="evidence" value="ECO:0007669"/>
    <property type="project" value="UniProtKB-SubCell"/>
</dbReference>
<dbReference type="HOGENOM" id="CLU_112356_0_0_12"/>
<comment type="subcellular location">
    <subcellularLocation>
        <location evidence="4">Cytoplasm</location>
    </subcellularLocation>
</comment>
<dbReference type="PANTHER" id="PTHR39190:SF1">
    <property type="entry name" value="FLAGELLAR ASSEMBLY FACTOR FLIW"/>
    <property type="match status" value="1"/>
</dbReference>
<dbReference type="OrthoDB" id="9801235at2"/>
<dbReference type="NCBIfam" id="NF009793">
    <property type="entry name" value="PRK13285.1-1"/>
    <property type="match status" value="1"/>
</dbReference>
<proteinExistence type="inferred from homology"/>
<comment type="function">
    <text evidence="4">Acts as an anti-CsrA protein, binds CsrA and prevents it from repressing translation of its target genes, one of which is flagellin. Binds to flagellin and participates in the assembly of the flagellum.</text>
</comment>
<keyword evidence="5" id="KW-0282">Flagellum</keyword>
<dbReference type="AlphaFoldDB" id="F2NSR4"/>
<dbReference type="Pfam" id="PF02623">
    <property type="entry name" value="FliW"/>
    <property type="match status" value="1"/>
</dbReference>
<keyword evidence="3 4" id="KW-0810">Translation regulation</keyword>
<dbReference type="InterPro" id="IPR024046">
    <property type="entry name" value="Flagellar_assmbl_FliW_dom_sf"/>
</dbReference>
<dbReference type="eggNOG" id="COG1699">
    <property type="taxonomic scope" value="Bacteria"/>
</dbReference>
<organism evidence="5 6">
    <name type="scientific">Treponema succinifaciens (strain ATCC 33096 / DSM 2489 / 6091)</name>
    <dbReference type="NCBI Taxonomy" id="869209"/>
    <lineage>
        <taxon>Bacteria</taxon>
        <taxon>Pseudomonadati</taxon>
        <taxon>Spirochaetota</taxon>
        <taxon>Spirochaetia</taxon>
        <taxon>Spirochaetales</taxon>
        <taxon>Treponemataceae</taxon>
        <taxon>Treponema</taxon>
    </lineage>
</organism>
<reference evidence="5 6" key="1">
    <citation type="journal article" date="2011" name="Stand. Genomic Sci.">
        <title>Complete genome sequence of Treponema succinifaciens type strain (6091).</title>
        <authorList>
            <person name="Han C."/>
            <person name="Gronow S."/>
            <person name="Teshima H."/>
            <person name="Lapidus A."/>
            <person name="Nolan M."/>
            <person name="Lucas S."/>
            <person name="Hammon N."/>
            <person name="Deshpande S."/>
            <person name="Cheng J.F."/>
            <person name="Zeytun A."/>
            <person name="Tapia R."/>
            <person name="Goodwin L."/>
            <person name="Pitluck S."/>
            <person name="Liolios K."/>
            <person name="Pagani I."/>
            <person name="Ivanova N."/>
            <person name="Mavromatis K."/>
            <person name="Mikhailova N."/>
            <person name="Huntemann M."/>
            <person name="Pati A."/>
            <person name="Chen A."/>
            <person name="Palaniappan K."/>
            <person name="Land M."/>
            <person name="Hauser L."/>
            <person name="Brambilla E.M."/>
            <person name="Rohde M."/>
            <person name="Goker M."/>
            <person name="Woyke T."/>
            <person name="Bristow J."/>
            <person name="Eisen J.A."/>
            <person name="Markowitz V."/>
            <person name="Hugenholtz P."/>
            <person name="Kyrpides N.C."/>
            <person name="Klenk H.P."/>
            <person name="Detter J.C."/>
        </authorList>
    </citation>
    <scope>NUCLEOTIDE SEQUENCE [LARGE SCALE GENOMIC DNA]</scope>
    <source>
        <strain evidence="6">ATCC 33096 / DSM 2489 / 6091</strain>
    </source>
</reference>
<dbReference type="HAMAP" id="MF_01185">
    <property type="entry name" value="FliW"/>
    <property type="match status" value="1"/>
</dbReference>
<dbReference type="RefSeq" id="WP_013701585.1">
    <property type="nucleotide sequence ID" value="NC_015385.1"/>
</dbReference>
<keyword evidence="5" id="KW-0966">Cell projection</keyword>